<dbReference type="CDD" id="cd04159">
    <property type="entry name" value="Arl10_like"/>
    <property type="match status" value="1"/>
</dbReference>
<dbReference type="InterPro" id="IPR044154">
    <property type="entry name" value="Arl8a/8b"/>
</dbReference>
<keyword evidence="5" id="KW-0460">Magnesium</keyword>
<keyword evidence="8" id="KW-1185">Reference proteome</keyword>
<evidence type="ECO:0000256" key="2">
    <source>
        <dbReference type="ARBA" id="ARBA00022741"/>
    </source>
</evidence>
<gene>
    <name evidence="7" type="ORF">AJ80_09408</name>
</gene>
<comment type="caution">
    <text evidence="7">The sequence shown here is derived from an EMBL/GenBank/DDBJ whole genome shotgun (WGS) entry which is preliminary data.</text>
</comment>
<dbReference type="STRING" id="1447883.A0A2B7WR63"/>
<evidence type="ECO:0000256" key="1">
    <source>
        <dbReference type="ARBA" id="ARBA00010290"/>
    </source>
</evidence>
<dbReference type="GO" id="GO:0003924">
    <property type="term" value="F:GTPase activity"/>
    <property type="evidence" value="ECO:0007669"/>
    <property type="project" value="InterPro"/>
</dbReference>
<proteinExistence type="inferred from homology"/>
<dbReference type="AlphaFoldDB" id="A0A2B7WR63"/>
<evidence type="ECO:0000256" key="5">
    <source>
        <dbReference type="PIRSR" id="PIRSR606689-2"/>
    </source>
</evidence>
<reference evidence="7 8" key="1">
    <citation type="submission" date="2017-10" db="EMBL/GenBank/DDBJ databases">
        <title>Comparative genomics in systemic dimorphic fungi from Ajellomycetaceae.</title>
        <authorList>
            <person name="Munoz J.F."/>
            <person name="Mcewen J.G."/>
            <person name="Clay O.K."/>
            <person name="Cuomo C.A."/>
        </authorList>
    </citation>
    <scope>NUCLEOTIDE SEQUENCE [LARGE SCALE GENOMIC DNA]</scope>
    <source>
        <strain evidence="7 8">UAMH7299</strain>
    </source>
</reference>
<dbReference type="GO" id="GO:0098852">
    <property type="term" value="C:lytic vacuole membrane"/>
    <property type="evidence" value="ECO:0007669"/>
    <property type="project" value="TreeGrafter"/>
</dbReference>
<sequence length="163" mass="17905">MDVTMVGLQNAGKSSLLRVLAGGEFTVDSIPTIGFNTKRVQKGHVTLKCWDLGGQPRFRPMWERYCRGVNAIVYIVDAADKEALPAATDELHDLVSKPTLDGIPLLVLGNKSDLSGKLSVDELIEAMDLKSIRHREVSCYGISAKEETNLDAVLHWLIARSSK</sequence>
<feature type="binding site" evidence="4">
    <location>
        <begin position="110"/>
        <end position="113"/>
    </location>
    <ligand>
        <name>GTP</name>
        <dbReference type="ChEBI" id="CHEBI:37565"/>
    </ligand>
</feature>
<dbReference type="Proteomes" id="UP000224634">
    <property type="component" value="Unassembled WGS sequence"/>
</dbReference>
<dbReference type="SUPFAM" id="SSF52540">
    <property type="entry name" value="P-loop containing nucleoside triphosphate hydrolases"/>
    <property type="match status" value="1"/>
</dbReference>
<dbReference type="InterPro" id="IPR005225">
    <property type="entry name" value="Small_GTP-bd"/>
</dbReference>
<keyword evidence="3 4" id="KW-0342">GTP-binding</keyword>
<dbReference type="PANTHER" id="PTHR45732">
    <property type="entry name" value="ADP-RIBOSYLATION FACTOR-LIKE PROTEIN 8"/>
    <property type="match status" value="1"/>
</dbReference>
<dbReference type="Gene3D" id="3.40.50.300">
    <property type="entry name" value="P-loop containing nucleotide triphosphate hydrolases"/>
    <property type="match status" value="1"/>
</dbReference>
<feature type="binding site" evidence="4">
    <location>
        <position position="54"/>
    </location>
    <ligand>
        <name>GTP</name>
        <dbReference type="ChEBI" id="CHEBI:37565"/>
    </ligand>
</feature>
<dbReference type="InterPro" id="IPR027417">
    <property type="entry name" value="P-loop_NTPase"/>
</dbReference>
<organism evidence="7 8">
    <name type="scientific">Polytolypa hystricis (strain UAMH7299)</name>
    <dbReference type="NCBI Taxonomy" id="1447883"/>
    <lineage>
        <taxon>Eukaryota</taxon>
        <taxon>Fungi</taxon>
        <taxon>Dikarya</taxon>
        <taxon>Ascomycota</taxon>
        <taxon>Pezizomycotina</taxon>
        <taxon>Eurotiomycetes</taxon>
        <taxon>Eurotiomycetidae</taxon>
        <taxon>Onygenales</taxon>
        <taxon>Onygenales incertae sedis</taxon>
        <taxon>Polytolypa</taxon>
    </lineage>
</organism>
<dbReference type="PROSITE" id="PS51417">
    <property type="entry name" value="ARF"/>
    <property type="match status" value="1"/>
</dbReference>
<protein>
    <submittedName>
        <fullName evidence="7">Uncharacterized protein</fullName>
    </submittedName>
</protein>
<feature type="binding site" evidence="4">
    <location>
        <begin position="7"/>
        <end position="14"/>
    </location>
    <ligand>
        <name>GTP</name>
        <dbReference type="ChEBI" id="CHEBI:37565"/>
    </ligand>
</feature>
<dbReference type="NCBIfam" id="TIGR00231">
    <property type="entry name" value="small_GTP"/>
    <property type="match status" value="1"/>
</dbReference>
<dbReference type="SMART" id="SM00175">
    <property type="entry name" value="RAB"/>
    <property type="match status" value="1"/>
</dbReference>
<comment type="similarity">
    <text evidence="1 6">Belongs to the small GTPase superfamily. Arf family.</text>
</comment>
<dbReference type="SMART" id="SM00177">
    <property type="entry name" value="ARF"/>
    <property type="match status" value="1"/>
</dbReference>
<feature type="binding site" evidence="5">
    <location>
        <position position="14"/>
    </location>
    <ligand>
        <name>Mg(2+)</name>
        <dbReference type="ChEBI" id="CHEBI:18420"/>
    </ligand>
</feature>
<dbReference type="FunFam" id="3.40.50.300:FF:001015">
    <property type="entry name" value="ADP-ribosylation factor-like protein 8B"/>
    <property type="match status" value="1"/>
</dbReference>
<evidence type="ECO:0000256" key="4">
    <source>
        <dbReference type="PIRSR" id="PIRSR606689-1"/>
    </source>
</evidence>
<dbReference type="GO" id="GO:0046872">
    <property type="term" value="F:metal ion binding"/>
    <property type="evidence" value="ECO:0007669"/>
    <property type="project" value="UniProtKB-KW"/>
</dbReference>
<dbReference type="GO" id="GO:0005525">
    <property type="term" value="F:GTP binding"/>
    <property type="evidence" value="ECO:0007669"/>
    <property type="project" value="UniProtKB-KW"/>
</dbReference>
<dbReference type="EMBL" id="PDNA01000278">
    <property type="protein sequence ID" value="PGG99076.1"/>
    <property type="molecule type" value="Genomic_DNA"/>
</dbReference>
<dbReference type="PROSITE" id="PS51419">
    <property type="entry name" value="RAB"/>
    <property type="match status" value="1"/>
</dbReference>
<dbReference type="PANTHER" id="PTHR45732:SF7">
    <property type="entry name" value="ADP-RIBOSYLATION FACTOR-LIKE PROTEIN 8"/>
    <property type="match status" value="1"/>
</dbReference>
<dbReference type="OrthoDB" id="2011769at2759"/>
<dbReference type="GO" id="GO:0015031">
    <property type="term" value="P:protein transport"/>
    <property type="evidence" value="ECO:0007669"/>
    <property type="project" value="InterPro"/>
</dbReference>
<evidence type="ECO:0000313" key="7">
    <source>
        <dbReference type="EMBL" id="PGG99076.1"/>
    </source>
</evidence>
<evidence type="ECO:0000256" key="6">
    <source>
        <dbReference type="RuleBase" id="RU003925"/>
    </source>
</evidence>
<accession>A0A2B7WR63</accession>
<dbReference type="PRINTS" id="PR00328">
    <property type="entry name" value="SAR1GTPBP"/>
</dbReference>
<dbReference type="InterPro" id="IPR006689">
    <property type="entry name" value="Small_GTPase_ARF/SAR"/>
</dbReference>
<name>A0A2B7WR63_POLH7</name>
<keyword evidence="5" id="KW-0479">Metal-binding</keyword>
<dbReference type="SMART" id="SM00173">
    <property type="entry name" value="RAS"/>
    <property type="match status" value="1"/>
</dbReference>
<evidence type="ECO:0000313" key="8">
    <source>
        <dbReference type="Proteomes" id="UP000224634"/>
    </source>
</evidence>
<evidence type="ECO:0000256" key="3">
    <source>
        <dbReference type="ARBA" id="ARBA00023134"/>
    </source>
</evidence>
<feature type="binding site" evidence="5">
    <location>
        <position position="32"/>
    </location>
    <ligand>
        <name>Mg(2+)</name>
        <dbReference type="ChEBI" id="CHEBI:18420"/>
    </ligand>
</feature>
<dbReference type="Pfam" id="PF00025">
    <property type="entry name" value="Arf"/>
    <property type="match status" value="1"/>
</dbReference>
<dbReference type="SMART" id="SM00178">
    <property type="entry name" value="SAR"/>
    <property type="match status" value="1"/>
</dbReference>
<keyword evidence="2 4" id="KW-0547">Nucleotide-binding</keyword>